<dbReference type="eggNOG" id="COG0582">
    <property type="taxonomic scope" value="Bacteria"/>
</dbReference>
<proteinExistence type="inferred from homology"/>
<dbReference type="EMBL" id="APQD01000019">
    <property type="protein sequence ID" value="ENV81947.1"/>
    <property type="molecule type" value="Genomic_DNA"/>
</dbReference>
<protein>
    <submittedName>
        <fullName evidence="3">Uncharacterized protein</fullName>
    </submittedName>
</protein>
<evidence type="ECO:0000256" key="1">
    <source>
        <dbReference type="ARBA" id="ARBA00008857"/>
    </source>
</evidence>
<gene>
    <name evidence="3" type="ORF">F941_02392</name>
</gene>
<dbReference type="GO" id="GO:0015074">
    <property type="term" value="P:DNA integration"/>
    <property type="evidence" value="ECO:0007669"/>
    <property type="project" value="UniProtKB-KW"/>
</dbReference>
<dbReference type="Proteomes" id="UP000018460">
    <property type="component" value="Unassembled WGS sequence"/>
</dbReference>
<dbReference type="PANTHER" id="PTHR30629">
    <property type="entry name" value="PROPHAGE INTEGRASE"/>
    <property type="match status" value="1"/>
</dbReference>
<organism evidence="3 4">
    <name type="scientific">Acinetobacter bouvetii DSM 14964 = CIP 107468</name>
    <dbReference type="NCBI Taxonomy" id="1120925"/>
    <lineage>
        <taxon>Bacteria</taxon>
        <taxon>Pseudomonadati</taxon>
        <taxon>Pseudomonadota</taxon>
        <taxon>Gammaproteobacteria</taxon>
        <taxon>Moraxellales</taxon>
        <taxon>Moraxellaceae</taxon>
        <taxon>Acinetobacter</taxon>
    </lineage>
</organism>
<comment type="similarity">
    <text evidence="1">Belongs to the 'phage' integrase family.</text>
</comment>
<dbReference type="InterPro" id="IPR011010">
    <property type="entry name" value="DNA_brk_join_enz"/>
</dbReference>
<keyword evidence="2" id="KW-0229">DNA integration</keyword>
<comment type="caution">
    <text evidence="3">The sequence shown here is derived from an EMBL/GenBank/DDBJ whole genome shotgun (WGS) entry which is preliminary data.</text>
</comment>
<accession>N9C7W1</accession>
<dbReference type="AlphaFoldDB" id="N9C7W1"/>
<reference evidence="3 4" key="1">
    <citation type="submission" date="2013-02" db="EMBL/GenBank/DDBJ databases">
        <title>The Genome Sequence of Acinetobacter bouvetii CIP 107468.</title>
        <authorList>
            <consortium name="The Broad Institute Genome Sequencing Platform"/>
            <consortium name="The Broad Institute Genome Sequencing Center for Infectious Disease"/>
            <person name="Cerqueira G."/>
            <person name="Feldgarden M."/>
            <person name="Courvalin P."/>
            <person name="Perichon B."/>
            <person name="Grillot-Courvalin C."/>
            <person name="Clermont D."/>
            <person name="Rocha E."/>
            <person name="Yoon E.-J."/>
            <person name="Nemec A."/>
            <person name="Walker B."/>
            <person name="Young S.K."/>
            <person name="Zeng Q."/>
            <person name="Gargeya S."/>
            <person name="Fitzgerald M."/>
            <person name="Haas B."/>
            <person name="Abouelleil A."/>
            <person name="Alvarado L."/>
            <person name="Arachchi H.M."/>
            <person name="Berlin A.M."/>
            <person name="Chapman S.B."/>
            <person name="Dewar J."/>
            <person name="Goldberg J."/>
            <person name="Griggs A."/>
            <person name="Gujja S."/>
            <person name="Hansen M."/>
            <person name="Howarth C."/>
            <person name="Imamovic A."/>
            <person name="Larimer J."/>
            <person name="McCowan C."/>
            <person name="Murphy C."/>
            <person name="Neiman D."/>
            <person name="Pearson M."/>
            <person name="Priest M."/>
            <person name="Roberts A."/>
            <person name="Saif S."/>
            <person name="Shea T."/>
            <person name="Sisk P."/>
            <person name="Sykes S."/>
            <person name="Wortman J."/>
            <person name="Nusbaum C."/>
            <person name="Birren B."/>
        </authorList>
    </citation>
    <scope>NUCLEOTIDE SEQUENCE [LARGE SCALE GENOMIC DNA]</scope>
    <source>
        <strain evidence="3 4">CIP 107468</strain>
    </source>
</reference>
<keyword evidence="4" id="KW-1185">Reference proteome</keyword>
<dbReference type="InterPro" id="IPR050808">
    <property type="entry name" value="Phage_Integrase"/>
</dbReference>
<dbReference type="GO" id="GO:0003677">
    <property type="term" value="F:DNA binding"/>
    <property type="evidence" value="ECO:0007669"/>
    <property type="project" value="InterPro"/>
</dbReference>
<evidence type="ECO:0000313" key="3">
    <source>
        <dbReference type="EMBL" id="ENV81947.1"/>
    </source>
</evidence>
<name>N9C7W1_9GAMM</name>
<evidence type="ECO:0000313" key="4">
    <source>
        <dbReference type="Proteomes" id="UP000018460"/>
    </source>
</evidence>
<sequence length="105" mass="12217">MPLTKSKSAYVFPVATSNFKPISESTINQALRRLGYICEQACRHGFRASAHPILEEVLECTIELIERQLAHQIKDMHGWAYHRTQHLEKKKSNDAEADRLLWWVK</sequence>
<evidence type="ECO:0000256" key="2">
    <source>
        <dbReference type="ARBA" id="ARBA00022908"/>
    </source>
</evidence>
<dbReference type="SUPFAM" id="SSF56349">
    <property type="entry name" value="DNA breaking-rejoining enzymes"/>
    <property type="match status" value="1"/>
</dbReference>
<dbReference type="PATRIC" id="fig|1120925.3.peg.2527"/>
<dbReference type="PANTHER" id="PTHR30629:SF2">
    <property type="entry name" value="PROPHAGE INTEGRASE INTS-RELATED"/>
    <property type="match status" value="1"/>
</dbReference>